<dbReference type="RefSeq" id="WP_108957178.1">
    <property type="nucleotide sequence ID" value="NZ_BEVZ01000012.1"/>
</dbReference>
<reference evidence="2 3" key="1">
    <citation type="submission" date="2024-06" db="EMBL/GenBank/DDBJ databases">
        <title>The Natural Products Discovery Center: Release of the First 8490 Sequenced Strains for Exploring Actinobacteria Biosynthetic Diversity.</title>
        <authorList>
            <person name="Kalkreuter E."/>
            <person name="Kautsar S.A."/>
            <person name="Yang D."/>
            <person name="Bader C.D."/>
            <person name="Teijaro C.N."/>
            <person name="Fluegel L."/>
            <person name="Davis C.M."/>
            <person name="Simpson J.R."/>
            <person name="Lauterbach L."/>
            <person name="Steele A.D."/>
            <person name="Gui C."/>
            <person name="Meng S."/>
            <person name="Li G."/>
            <person name="Viehrig K."/>
            <person name="Ye F."/>
            <person name="Su P."/>
            <person name="Kiefer A.F."/>
            <person name="Nichols A."/>
            <person name="Cepeda A.J."/>
            <person name="Yan W."/>
            <person name="Fan B."/>
            <person name="Jiang Y."/>
            <person name="Adhikari A."/>
            <person name="Zheng C.-J."/>
            <person name="Schuster L."/>
            <person name="Cowan T.M."/>
            <person name="Smanski M.J."/>
            <person name="Chevrette M.G."/>
            <person name="De Carvalho L.P.S."/>
            <person name="Shen B."/>
        </authorList>
    </citation>
    <scope>NUCLEOTIDE SEQUENCE [LARGE SCALE GENOMIC DNA]</scope>
    <source>
        <strain evidence="2 3">NPDC038104</strain>
    </source>
</reference>
<dbReference type="PROSITE" id="PS51257">
    <property type="entry name" value="PROKAR_LIPOPROTEIN"/>
    <property type="match status" value="1"/>
</dbReference>
<accession>A0ABV2YLC2</accession>
<evidence type="ECO:0008006" key="4">
    <source>
        <dbReference type="Google" id="ProtNLM"/>
    </source>
</evidence>
<proteinExistence type="predicted"/>
<evidence type="ECO:0000256" key="1">
    <source>
        <dbReference type="SAM" id="SignalP"/>
    </source>
</evidence>
<gene>
    <name evidence="2" type="ORF">AB0E65_20300</name>
</gene>
<protein>
    <recommendedName>
        <fullName evidence="4">Secreted protein</fullName>
    </recommendedName>
</protein>
<evidence type="ECO:0000313" key="2">
    <source>
        <dbReference type="EMBL" id="MEU3556529.1"/>
    </source>
</evidence>
<feature type="signal peptide" evidence="1">
    <location>
        <begin position="1"/>
        <end position="19"/>
    </location>
</feature>
<comment type="caution">
    <text evidence="2">The sequence shown here is derived from an EMBL/GenBank/DDBJ whole genome shotgun (WGS) entry which is preliminary data.</text>
</comment>
<evidence type="ECO:0000313" key="3">
    <source>
        <dbReference type="Proteomes" id="UP001550850"/>
    </source>
</evidence>
<organism evidence="2 3">
    <name type="scientific">Streptomyces fragilis</name>
    <dbReference type="NCBI Taxonomy" id="67301"/>
    <lineage>
        <taxon>Bacteria</taxon>
        <taxon>Bacillati</taxon>
        <taxon>Actinomycetota</taxon>
        <taxon>Actinomycetes</taxon>
        <taxon>Kitasatosporales</taxon>
        <taxon>Streptomycetaceae</taxon>
        <taxon>Streptomyces</taxon>
    </lineage>
</organism>
<sequence>MKKRSMLAIASFAAGCVLAAVSPSHAEGEEAERPVEDVHSTVEELTGDDSIARHEVFGPTAGTTLHEGVTYLDGTESLEALETLEALPAPDAGVWPVL</sequence>
<dbReference type="EMBL" id="JBEZUR010000034">
    <property type="protein sequence ID" value="MEU3556529.1"/>
    <property type="molecule type" value="Genomic_DNA"/>
</dbReference>
<keyword evidence="1" id="KW-0732">Signal</keyword>
<name>A0ABV2YLC2_9ACTN</name>
<feature type="chain" id="PRO_5045571458" description="Secreted protein" evidence="1">
    <location>
        <begin position="20"/>
        <end position="98"/>
    </location>
</feature>
<dbReference type="Proteomes" id="UP001550850">
    <property type="component" value="Unassembled WGS sequence"/>
</dbReference>
<keyword evidence="3" id="KW-1185">Reference proteome</keyword>